<comment type="pathway">
    <text evidence="7">Bacterial outer membrane biogenesis; LPS lipid A biosynthesis.</text>
</comment>
<evidence type="ECO:0000256" key="2">
    <source>
        <dbReference type="ARBA" id="ARBA00022556"/>
    </source>
</evidence>
<evidence type="ECO:0000256" key="5">
    <source>
        <dbReference type="ARBA" id="ARBA00023098"/>
    </source>
</evidence>
<evidence type="ECO:0000256" key="7">
    <source>
        <dbReference type="HAMAP-Rule" id="MF_00523"/>
    </source>
</evidence>
<proteinExistence type="inferred from homology"/>
<comment type="function">
    <text evidence="7">Catalyzes the N-acylation of UDP-3-O-acylglucosamine using 3-hydroxyacyl-ACP as the acyl donor. Is involved in the biosynthesis of lipid A, a phosphorylated glycolipid that anchors the lipopolysaccharide to the outer membrane of the cell.</text>
</comment>
<dbReference type="GO" id="GO:0103118">
    <property type="term" value="F:UDP-3-O-[(3R)-3-hydroxyacyl]-glucosamine N-acyltransferase activity"/>
    <property type="evidence" value="ECO:0007669"/>
    <property type="project" value="UniProtKB-EC"/>
</dbReference>
<dbReference type="AlphaFoldDB" id="A0AA48GNA2"/>
<dbReference type="PANTHER" id="PTHR43378">
    <property type="entry name" value="UDP-3-O-ACYLGLUCOSAMINE N-ACYLTRANSFERASE"/>
    <property type="match status" value="1"/>
</dbReference>
<evidence type="ECO:0000256" key="6">
    <source>
        <dbReference type="ARBA" id="ARBA00023315"/>
    </source>
</evidence>
<reference evidence="10" key="1">
    <citation type="journal article" date="2023" name="Int. J. Syst. Evol. Microbiol.">
        <title>Mesoterricola silvestris gen. nov., sp. nov., Mesoterricola sediminis sp. nov., Geothrix oryzae sp. nov., Geothrix edaphica sp. nov., Geothrix rubra sp. nov., and Geothrix limicola sp. nov., six novel members of Acidobacteriota isolated from soils.</title>
        <authorList>
            <person name="Itoh H."/>
            <person name="Sugisawa Y."/>
            <person name="Mise K."/>
            <person name="Xu Z."/>
            <person name="Kuniyasu M."/>
            <person name="Ushijima N."/>
            <person name="Kawano K."/>
            <person name="Kobayashi E."/>
            <person name="Shiratori Y."/>
            <person name="Masuda Y."/>
            <person name="Senoo K."/>
        </authorList>
    </citation>
    <scope>NUCLEOTIDE SEQUENCE [LARGE SCALE GENOMIC DNA]</scope>
    <source>
        <strain evidence="10">W79</strain>
    </source>
</reference>
<keyword evidence="6 7" id="KW-0012">Acyltransferase</keyword>
<dbReference type="SUPFAM" id="SSF51161">
    <property type="entry name" value="Trimeric LpxA-like enzymes"/>
    <property type="match status" value="1"/>
</dbReference>
<dbReference type="Proteomes" id="UP001238179">
    <property type="component" value="Chromosome"/>
</dbReference>
<evidence type="ECO:0000256" key="4">
    <source>
        <dbReference type="ARBA" id="ARBA00022737"/>
    </source>
</evidence>
<feature type="active site" description="Proton acceptor" evidence="7">
    <location>
        <position position="238"/>
    </location>
</feature>
<keyword evidence="4 7" id="KW-0677">Repeat</keyword>
<name>A0AA48GNA2_9BACT</name>
<dbReference type="GO" id="GO:0016410">
    <property type="term" value="F:N-acyltransferase activity"/>
    <property type="evidence" value="ECO:0007669"/>
    <property type="project" value="InterPro"/>
</dbReference>
<evidence type="ECO:0000259" key="8">
    <source>
        <dbReference type="Pfam" id="PF04613"/>
    </source>
</evidence>
<dbReference type="NCBIfam" id="TIGR01853">
    <property type="entry name" value="lipid_A_lpxD"/>
    <property type="match status" value="1"/>
</dbReference>
<keyword evidence="10" id="KW-1185">Reference proteome</keyword>
<organism evidence="9 10">
    <name type="scientific">Mesoterricola silvestris</name>
    <dbReference type="NCBI Taxonomy" id="2927979"/>
    <lineage>
        <taxon>Bacteria</taxon>
        <taxon>Pseudomonadati</taxon>
        <taxon>Acidobacteriota</taxon>
        <taxon>Holophagae</taxon>
        <taxon>Holophagales</taxon>
        <taxon>Holophagaceae</taxon>
        <taxon>Mesoterricola</taxon>
    </lineage>
</organism>
<evidence type="ECO:0000313" key="10">
    <source>
        <dbReference type="Proteomes" id="UP001238179"/>
    </source>
</evidence>
<comment type="catalytic activity">
    <reaction evidence="7">
        <text>a UDP-3-O-[(3R)-3-hydroxyacyl]-alpha-D-glucosamine + a (3R)-hydroxyacyl-[ACP] = a UDP-2-N,3-O-bis[(3R)-3-hydroxyacyl]-alpha-D-glucosamine + holo-[ACP] + H(+)</text>
        <dbReference type="Rhea" id="RHEA:53836"/>
        <dbReference type="Rhea" id="RHEA-COMP:9685"/>
        <dbReference type="Rhea" id="RHEA-COMP:9945"/>
        <dbReference type="ChEBI" id="CHEBI:15378"/>
        <dbReference type="ChEBI" id="CHEBI:64479"/>
        <dbReference type="ChEBI" id="CHEBI:78827"/>
        <dbReference type="ChEBI" id="CHEBI:137740"/>
        <dbReference type="ChEBI" id="CHEBI:137748"/>
        <dbReference type="EC" id="2.3.1.191"/>
    </reaction>
</comment>
<comment type="similarity">
    <text evidence="7">Belongs to the transferase hexapeptide repeat family. LpxD subfamily.</text>
</comment>
<dbReference type="Pfam" id="PF00132">
    <property type="entry name" value="Hexapep"/>
    <property type="match status" value="3"/>
</dbReference>
<protein>
    <recommendedName>
        <fullName evidence="7">UDP-3-O-acylglucosamine N-acyltransferase</fullName>
        <ecNumber evidence="7">2.3.1.191</ecNumber>
    </recommendedName>
</protein>
<dbReference type="NCBIfam" id="NF002060">
    <property type="entry name" value="PRK00892.1"/>
    <property type="match status" value="1"/>
</dbReference>
<dbReference type="InterPro" id="IPR020573">
    <property type="entry name" value="UDP_GlcNAc_AcTrfase_non-rep"/>
</dbReference>
<dbReference type="Gene3D" id="2.160.10.10">
    <property type="entry name" value="Hexapeptide repeat proteins"/>
    <property type="match status" value="1"/>
</dbReference>
<dbReference type="Gene3D" id="3.40.1390.10">
    <property type="entry name" value="MurE/MurF, N-terminal domain"/>
    <property type="match status" value="1"/>
</dbReference>
<gene>
    <name evidence="7 9" type="primary">lpxD</name>
    <name evidence="9" type="ORF">METEAL_36580</name>
</gene>
<keyword evidence="3 7" id="KW-0808">Transferase</keyword>
<dbReference type="PANTHER" id="PTHR43378:SF2">
    <property type="entry name" value="UDP-3-O-ACYLGLUCOSAMINE N-ACYLTRANSFERASE 1, MITOCHONDRIAL-RELATED"/>
    <property type="match status" value="1"/>
</dbReference>
<evidence type="ECO:0000256" key="3">
    <source>
        <dbReference type="ARBA" id="ARBA00022679"/>
    </source>
</evidence>
<evidence type="ECO:0000256" key="1">
    <source>
        <dbReference type="ARBA" id="ARBA00022516"/>
    </source>
</evidence>
<sequence length="332" mass="34800">MSKTSFTAAELAERLGGDLRNCPGDRVLGQVLPLDQAGSGALSFLANPKYHARALQSGAGLILVDPGTDLGDRPQLVMKNAYWGFAQVLGWLHPEPEPEWSDAPVHPTAKLGRNCRVAPGATVGARTVVGDGARIHPGVHIAEDCVLGEDCVLFPGVVLYRGTILGNRVRIHANSVLGSDGFGYVPVQGVHRKIPQVGWVEVGDDVEIGATSTVDRGALGPTRIAAGTKIDNLCQVAHNVQIGEHCVIASMTGISGSTTLGHHVTLAGKVGTAGHIHIGSGSVLTGNTMVGKDVPDNSFMSGYLARPHKQWLECQAALNRLPALVKALKART</sequence>
<dbReference type="InterPro" id="IPR007691">
    <property type="entry name" value="LpxD"/>
</dbReference>
<dbReference type="HAMAP" id="MF_00523">
    <property type="entry name" value="LpxD"/>
    <property type="match status" value="1"/>
</dbReference>
<keyword evidence="5 7" id="KW-0443">Lipid metabolism</keyword>
<dbReference type="CDD" id="cd03352">
    <property type="entry name" value="LbH_LpxD"/>
    <property type="match status" value="1"/>
</dbReference>
<keyword evidence="2 7" id="KW-0441">Lipid A biosynthesis</keyword>
<dbReference type="EC" id="2.3.1.191" evidence="7"/>
<dbReference type="GO" id="GO:0009245">
    <property type="term" value="P:lipid A biosynthetic process"/>
    <property type="evidence" value="ECO:0007669"/>
    <property type="project" value="UniProtKB-UniRule"/>
</dbReference>
<dbReference type="KEGG" id="msil:METEAL_36580"/>
<dbReference type="RefSeq" id="WP_316413160.1">
    <property type="nucleotide sequence ID" value="NZ_AP027080.1"/>
</dbReference>
<dbReference type="EMBL" id="AP027080">
    <property type="protein sequence ID" value="BDU74484.1"/>
    <property type="molecule type" value="Genomic_DNA"/>
</dbReference>
<dbReference type="GO" id="GO:0016020">
    <property type="term" value="C:membrane"/>
    <property type="evidence" value="ECO:0007669"/>
    <property type="project" value="GOC"/>
</dbReference>
<dbReference type="InterPro" id="IPR011004">
    <property type="entry name" value="Trimer_LpxA-like_sf"/>
</dbReference>
<dbReference type="InterPro" id="IPR001451">
    <property type="entry name" value="Hexapep"/>
</dbReference>
<dbReference type="Pfam" id="PF04613">
    <property type="entry name" value="LpxD"/>
    <property type="match status" value="1"/>
</dbReference>
<keyword evidence="1 7" id="KW-0444">Lipid biosynthesis</keyword>
<accession>A0AA48GNA2</accession>
<comment type="subunit">
    <text evidence="7">Homotrimer.</text>
</comment>
<evidence type="ECO:0000313" key="9">
    <source>
        <dbReference type="EMBL" id="BDU74484.1"/>
    </source>
</evidence>
<feature type="domain" description="UDP-3-O-[3-hydroxymyristoyl] glucosamine N-acyltransferase non-repeat region" evidence="8">
    <location>
        <begin position="28"/>
        <end position="89"/>
    </location>
</feature>